<feature type="domain" description="Glycosyl transferase family 3 N-terminal" evidence="3">
    <location>
        <begin position="3"/>
        <end position="44"/>
    </location>
</feature>
<dbReference type="InterPro" id="IPR036320">
    <property type="entry name" value="Glycosyl_Trfase_fam3_N_dom_sf"/>
</dbReference>
<evidence type="ECO:0000259" key="3">
    <source>
        <dbReference type="Pfam" id="PF02885"/>
    </source>
</evidence>
<organism evidence="4">
    <name type="scientific">marine sediment metagenome</name>
    <dbReference type="NCBI Taxonomy" id="412755"/>
    <lineage>
        <taxon>unclassified sequences</taxon>
        <taxon>metagenomes</taxon>
        <taxon>ecological metagenomes</taxon>
    </lineage>
</organism>
<dbReference type="SUPFAM" id="SSF47648">
    <property type="entry name" value="Nucleoside phosphorylase/phosphoribosyltransferase N-terminal domain"/>
    <property type="match status" value="1"/>
</dbReference>
<dbReference type="EMBL" id="BARV01005277">
    <property type="protein sequence ID" value="GAI13279.1"/>
    <property type="molecule type" value="Genomic_DNA"/>
</dbReference>
<comment type="caution">
    <text evidence="4">The sequence shown here is derived from an EMBL/GenBank/DDBJ whole genome shotgun (WGS) entry which is preliminary data.</text>
</comment>
<dbReference type="AlphaFoldDB" id="X1N3U5"/>
<keyword evidence="2" id="KW-0808">Transferase</keyword>
<dbReference type="InterPro" id="IPR017459">
    <property type="entry name" value="Glycosyl_Trfase_fam3_N_dom"/>
</dbReference>
<keyword evidence="1" id="KW-0328">Glycosyltransferase</keyword>
<feature type="non-terminal residue" evidence="4">
    <location>
        <position position="46"/>
    </location>
</feature>
<accession>X1N3U5</accession>
<proteinExistence type="predicted"/>
<name>X1N3U5_9ZZZZ</name>
<gene>
    <name evidence="4" type="ORF">S06H3_11075</name>
</gene>
<dbReference type="Gene3D" id="1.20.970.10">
    <property type="entry name" value="Transferase, Pyrimidine Nucleoside Phosphorylase, Chain C"/>
    <property type="match status" value="1"/>
</dbReference>
<evidence type="ECO:0000313" key="4">
    <source>
        <dbReference type="EMBL" id="GAI13279.1"/>
    </source>
</evidence>
<sequence length="46" mass="4819">MIKEAIGTLVSGRSLTMEQAAQVMEEIMSGEVTPAQFGAFVTALSS</sequence>
<dbReference type="GO" id="GO:0016757">
    <property type="term" value="F:glycosyltransferase activity"/>
    <property type="evidence" value="ECO:0007669"/>
    <property type="project" value="UniProtKB-KW"/>
</dbReference>
<protein>
    <recommendedName>
        <fullName evidence="3">Glycosyl transferase family 3 N-terminal domain-containing protein</fullName>
    </recommendedName>
</protein>
<reference evidence="4" key="1">
    <citation type="journal article" date="2014" name="Front. Microbiol.">
        <title>High frequency of phylogenetically diverse reductive dehalogenase-homologous genes in deep subseafloor sedimentary metagenomes.</title>
        <authorList>
            <person name="Kawai M."/>
            <person name="Futagami T."/>
            <person name="Toyoda A."/>
            <person name="Takaki Y."/>
            <person name="Nishi S."/>
            <person name="Hori S."/>
            <person name="Arai W."/>
            <person name="Tsubouchi T."/>
            <person name="Morono Y."/>
            <person name="Uchiyama I."/>
            <person name="Ito T."/>
            <person name="Fujiyama A."/>
            <person name="Inagaki F."/>
            <person name="Takami H."/>
        </authorList>
    </citation>
    <scope>NUCLEOTIDE SEQUENCE</scope>
    <source>
        <strain evidence="4">Expedition CK06-06</strain>
    </source>
</reference>
<dbReference type="Pfam" id="PF02885">
    <property type="entry name" value="Glycos_trans_3N"/>
    <property type="match status" value="1"/>
</dbReference>
<evidence type="ECO:0000256" key="2">
    <source>
        <dbReference type="ARBA" id="ARBA00022679"/>
    </source>
</evidence>
<evidence type="ECO:0000256" key="1">
    <source>
        <dbReference type="ARBA" id="ARBA00022676"/>
    </source>
</evidence>